<accession>A0A2A3ERX9</accession>
<keyword evidence="1" id="KW-0560">Oxidoreductase</keyword>
<dbReference type="SUPFAM" id="SSF51735">
    <property type="entry name" value="NAD(P)-binding Rossmann-fold domains"/>
    <property type="match status" value="1"/>
</dbReference>
<comment type="similarity">
    <text evidence="2">Belongs to the short-chain dehydrogenases/reductases (SDR) family.</text>
</comment>
<dbReference type="Proteomes" id="UP000242457">
    <property type="component" value="Unassembled WGS sequence"/>
</dbReference>
<dbReference type="STRING" id="94128.A0A2A3ERX9"/>
<dbReference type="EMBL" id="KZ288191">
    <property type="protein sequence ID" value="PBC34450.1"/>
    <property type="molecule type" value="Genomic_DNA"/>
</dbReference>
<dbReference type="PRINTS" id="PR00081">
    <property type="entry name" value="GDHRDH"/>
</dbReference>
<dbReference type="InterPro" id="IPR036291">
    <property type="entry name" value="NAD(P)-bd_dom_sf"/>
</dbReference>
<dbReference type="PRINTS" id="PR00080">
    <property type="entry name" value="SDRFAMILY"/>
</dbReference>
<proteinExistence type="inferred from homology"/>
<name>A0A2A3ERX9_APICC</name>
<dbReference type="Pfam" id="PF00106">
    <property type="entry name" value="adh_short"/>
    <property type="match status" value="1"/>
</dbReference>
<dbReference type="OrthoDB" id="191139at2759"/>
<dbReference type="PANTHER" id="PTHR43157">
    <property type="entry name" value="PHOSPHATIDYLINOSITOL-GLYCAN BIOSYNTHESIS CLASS F PROTEIN-RELATED"/>
    <property type="match status" value="1"/>
</dbReference>
<dbReference type="GO" id="GO:0016491">
    <property type="term" value="F:oxidoreductase activity"/>
    <property type="evidence" value="ECO:0007669"/>
    <property type="project" value="UniProtKB-KW"/>
</dbReference>
<keyword evidence="4" id="KW-1185">Reference proteome</keyword>
<dbReference type="InterPro" id="IPR002347">
    <property type="entry name" value="SDR_fam"/>
</dbReference>
<evidence type="ECO:0000256" key="2">
    <source>
        <dbReference type="RuleBase" id="RU000363"/>
    </source>
</evidence>
<evidence type="ECO:0000313" key="3">
    <source>
        <dbReference type="EMBL" id="PBC34450.1"/>
    </source>
</evidence>
<sequence>MFSRIAKPFYLYSAGISIIGGAYLLKDYLGGNLYDNTDKLNDKVVIVTGANTGIGKEIARDLAKREAKVIMACRDMDKCEIARRDIVIESKNKFVYCRECDLASQASIRDFVKQFKQEHNNLHILINNAGVMRCPKEHTKEGIEMQFGVNHLGHFLLTNLLLDVLKSSAPSRIINVSSSAHKRGKIKLDDLNSEKNYEPGEAYAQSKLANILFTKELANKLKGTGVTVNAVHPGIVRTEIMRHMGIYQYYFGRLLTDLLTWIFVKTPLKGAQPILFVAIDPSLNDVTGEYFVNNKIADVSSEAKNDQIARWLWVVSEKWTKLNYM</sequence>
<dbReference type="PANTHER" id="PTHR43157:SF31">
    <property type="entry name" value="PHOSPHATIDYLINOSITOL-GLYCAN BIOSYNTHESIS CLASS F PROTEIN"/>
    <property type="match status" value="1"/>
</dbReference>
<dbReference type="Gene3D" id="3.40.50.720">
    <property type="entry name" value="NAD(P)-binding Rossmann-like Domain"/>
    <property type="match status" value="1"/>
</dbReference>
<evidence type="ECO:0000256" key="1">
    <source>
        <dbReference type="ARBA" id="ARBA00023002"/>
    </source>
</evidence>
<organism evidence="3 4">
    <name type="scientific">Apis cerana cerana</name>
    <name type="common">Oriental honeybee</name>
    <dbReference type="NCBI Taxonomy" id="94128"/>
    <lineage>
        <taxon>Eukaryota</taxon>
        <taxon>Metazoa</taxon>
        <taxon>Ecdysozoa</taxon>
        <taxon>Arthropoda</taxon>
        <taxon>Hexapoda</taxon>
        <taxon>Insecta</taxon>
        <taxon>Pterygota</taxon>
        <taxon>Neoptera</taxon>
        <taxon>Endopterygota</taxon>
        <taxon>Hymenoptera</taxon>
        <taxon>Apocrita</taxon>
        <taxon>Aculeata</taxon>
        <taxon>Apoidea</taxon>
        <taxon>Anthophila</taxon>
        <taxon>Apidae</taxon>
        <taxon>Apis</taxon>
    </lineage>
</organism>
<reference evidence="3 4" key="1">
    <citation type="submission" date="2014-07" db="EMBL/GenBank/DDBJ databases">
        <title>Genomic and transcriptomic analysis on Apis cerana provide comprehensive insights into honey bee biology.</title>
        <authorList>
            <person name="Diao Q."/>
            <person name="Sun L."/>
            <person name="Zheng H."/>
            <person name="Zheng H."/>
            <person name="Xu S."/>
            <person name="Wang S."/>
            <person name="Zeng Z."/>
            <person name="Hu F."/>
            <person name="Su S."/>
            <person name="Wu J."/>
        </authorList>
    </citation>
    <scope>NUCLEOTIDE SEQUENCE [LARGE SCALE GENOMIC DNA]</scope>
    <source>
        <tissue evidence="3">Pupae without intestine</tissue>
    </source>
</reference>
<dbReference type="AlphaFoldDB" id="A0A2A3ERX9"/>
<evidence type="ECO:0000313" key="4">
    <source>
        <dbReference type="Proteomes" id="UP000242457"/>
    </source>
</evidence>
<gene>
    <name evidence="3" type="ORF">APICC_04958</name>
</gene>
<protein>
    <submittedName>
        <fullName evidence="3">Retinol dehydrogenase</fullName>
    </submittedName>
</protein>